<evidence type="ECO:0000259" key="3">
    <source>
        <dbReference type="Pfam" id="PF02470"/>
    </source>
</evidence>
<dbReference type="PANTHER" id="PTHR33371:SF15">
    <property type="entry name" value="LIPOPROTEIN LPRN"/>
    <property type="match status" value="1"/>
</dbReference>
<evidence type="ECO:0000256" key="2">
    <source>
        <dbReference type="SAM" id="SignalP"/>
    </source>
</evidence>
<dbReference type="KEGG" id="mmor:MMOR_05610"/>
<dbReference type="PANTHER" id="PTHR33371">
    <property type="entry name" value="INTERMEMBRANE PHOSPHOLIPID TRANSPORT SYSTEM BINDING PROTEIN MLAD-RELATED"/>
    <property type="match status" value="1"/>
</dbReference>
<reference evidence="4 5" key="1">
    <citation type="journal article" date="2019" name="Emerg. Microbes Infect.">
        <title>Comprehensive subspecies identification of 175 nontuberculous mycobacteria species based on 7547 genomic profiles.</title>
        <authorList>
            <person name="Matsumoto Y."/>
            <person name="Kinjo T."/>
            <person name="Motooka D."/>
            <person name="Nabeya D."/>
            <person name="Jung N."/>
            <person name="Uechi K."/>
            <person name="Horii T."/>
            <person name="Iida T."/>
            <person name="Fujita J."/>
            <person name="Nakamura S."/>
        </authorList>
    </citation>
    <scope>NUCLEOTIDE SEQUENCE [LARGE SCALE GENOMIC DNA]</scope>
    <source>
        <strain evidence="4 5">JCM 6375</strain>
    </source>
</reference>
<dbReference type="Proteomes" id="UP000466681">
    <property type="component" value="Chromosome"/>
</dbReference>
<organism evidence="4 5">
    <name type="scientific">Mycolicibacterium moriokaense</name>
    <dbReference type="NCBI Taxonomy" id="39691"/>
    <lineage>
        <taxon>Bacteria</taxon>
        <taxon>Bacillati</taxon>
        <taxon>Actinomycetota</taxon>
        <taxon>Actinomycetes</taxon>
        <taxon>Mycobacteriales</taxon>
        <taxon>Mycobacteriaceae</taxon>
        <taxon>Mycolicibacterium</taxon>
    </lineage>
</organism>
<dbReference type="EMBL" id="AP022560">
    <property type="protein sequence ID" value="BBW99624.1"/>
    <property type="molecule type" value="Genomic_DNA"/>
</dbReference>
<accession>A0AAD1M4T9</accession>
<feature type="region of interest" description="Disordered" evidence="1">
    <location>
        <begin position="114"/>
        <end position="139"/>
    </location>
</feature>
<dbReference type="InterPro" id="IPR003399">
    <property type="entry name" value="Mce/MlaD"/>
</dbReference>
<evidence type="ECO:0000256" key="1">
    <source>
        <dbReference type="SAM" id="MobiDB-lite"/>
    </source>
</evidence>
<keyword evidence="5" id="KW-1185">Reference proteome</keyword>
<feature type="signal peptide" evidence="2">
    <location>
        <begin position="1"/>
        <end position="22"/>
    </location>
</feature>
<dbReference type="PROSITE" id="PS51257">
    <property type="entry name" value="PROKAR_LIPOPROTEIN"/>
    <property type="match status" value="1"/>
</dbReference>
<gene>
    <name evidence="4" type="ORF">MMOR_05610</name>
</gene>
<dbReference type="InterPro" id="IPR052336">
    <property type="entry name" value="MlaD_Phospholipid_Transporter"/>
</dbReference>
<feature type="chain" id="PRO_5042148840" evidence="2">
    <location>
        <begin position="23"/>
        <end position="332"/>
    </location>
</feature>
<dbReference type="GO" id="GO:0005576">
    <property type="term" value="C:extracellular region"/>
    <property type="evidence" value="ECO:0007669"/>
    <property type="project" value="TreeGrafter"/>
</dbReference>
<keyword evidence="2" id="KW-0732">Signal</keyword>
<feature type="domain" description="Mce/MlaD" evidence="3">
    <location>
        <begin position="38"/>
        <end position="112"/>
    </location>
</feature>
<proteinExistence type="predicted"/>
<protein>
    <submittedName>
        <fullName evidence="4">Mce family protein</fullName>
    </submittedName>
</protein>
<dbReference type="AlphaFoldDB" id="A0AAD1M4T9"/>
<dbReference type="RefSeq" id="WP_179967958.1">
    <property type="nucleotide sequence ID" value="NZ_AP022560.1"/>
</dbReference>
<name>A0AAD1M4T9_9MYCO</name>
<evidence type="ECO:0000313" key="4">
    <source>
        <dbReference type="EMBL" id="BBW99624.1"/>
    </source>
</evidence>
<sequence>MTRRIWKATTGAALAVLLTSCASISVNSLPQPGAKGSNGYDVVIEFDNVLNLPDRAKVVLDGTVVGGVDHIELASDRVDVYSRIDNNVSLPADIRATLQQSTVLGDTYVALERPAPGDTAAGPLDDGGRIPVTQTTSPPQLEDTIANLANFVGSGSIQRIQNTILGVNKVTPARNEELRAMVERVSGDLSELSNNLETVDLWLDGVARTTDVMYRHQSVYEYWFSPAGMTGFDRGTQAANYIGTVLPSIGSIYSGGFWLVPMLNSLADAMGAVQQTKWNVESEVPAWRRLFLEDFLPADKNPAINITSIKTPDGRELIGNVQDVLRILGATP</sequence>
<dbReference type="Pfam" id="PF02470">
    <property type="entry name" value="MlaD"/>
    <property type="match status" value="1"/>
</dbReference>
<evidence type="ECO:0000313" key="5">
    <source>
        <dbReference type="Proteomes" id="UP000466681"/>
    </source>
</evidence>